<protein>
    <submittedName>
        <fullName evidence="2">Uncharacterized protein</fullName>
    </submittedName>
</protein>
<feature type="compositionally biased region" description="Basic and acidic residues" evidence="1">
    <location>
        <begin position="13"/>
        <end position="34"/>
    </location>
</feature>
<keyword evidence="3" id="KW-1185">Reference proteome</keyword>
<accession>A0ABX8BCD5</accession>
<dbReference type="EMBL" id="CP072649">
    <property type="protein sequence ID" value="QUW04369.1"/>
    <property type="molecule type" value="Genomic_DNA"/>
</dbReference>
<evidence type="ECO:0000256" key="1">
    <source>
        <dbReference type="SAM" id="MobiDB-lite"/>
    </source>
</evidence>
<evidence type="ECO:0000313" key="3">
    <source>
        <dbReference type="Proteomes" id="UP000676506"/>
    </source>
</evidence>
<proteinExistence type="predicted"/>
<reference evidence="2 3" key="1">
    <citation type="submission" date="2021-03" db="EMBL/GenBank/DDBJ databases">
        <title>Genomic and phenotypic characterization of Chloracidobacterium isolates provides evidence for multiple species.</title>
        <authorList>
            <person name="Saini M.K."/>
            <person name="Costas A.M.G."/>
            <person name="Tank M."/>
            <person name="Bryant D.A."/>
        </authorList>
    </citation>
    <scope>NUCLEOTIDE SEQUENCE [LARGE SCALE GENOMIC DNA]</scope>
    <source>
        <strain evidence="2 3">BV2-C</strain>
    </source>
</reference>
<dbReference type="RefSeq" id="WP_211430258.1">
    <property type="nucleotide sequence ID" value="NZ_CP072649.1"/>
</dbReference>
<gene>
    <name evidence="2" type="ORF">J8C06_11240</name>
</gene>
<evidence type="ECO:0000313" key="2">
    <source>
        <dbReference type="EMBL" id="QUW04369.1"/>
    </source>
</evidence>
<organism evidence="2 3">
    <name type="scientific">Chloracidobacterium validum</name>
    <dbReference type="NCBI Taxonomy" id="2821543"/>
    <lineage>
        <taxon>Bacteria</taxon>
        <taxon>Pseudomonadati</taxon>
        <taxon>Acidobacteriota</taxon>
        <taxon>Terriglobia</taxon>
        <taxon>Terriglobales</taxon>
        <taxon>Acidobacteriaceae</taxon>
        <taxon>Chloracidobacterium</taxon>
    </lineage>
</organism>
<name>A0ABX8BCD5_9BACT</name>
<feature type="region of interest" description="Disordered" evidence="1">
    <location>
        <begin position="1"/>
        <end position="34"/>
    </location>
</feature>
<sequence length="148" mass="16707">MPSGRALAQSPSEFERNLEASRQRDREERTLRDLRQASQALETLTRRLAKRFDAVPAGTRPQLSNQDLDDFKQVEKLARRIRELQGGRGDGEDAHPLPDDFAAQVGLLVQLGVEVRQQSERVSRHTVSVGILSRTARILRLSRSLRGN</sequence>
<dbReference type="Proteomes" id="UP000676506">
    <property type="component" value="Chromosome 2"/>
</dbReference>